<dbReference type="SUPFAM" id="SSF48371">
    <property type="entry name" value="ARM repeat"/>
    <property type="match status" value="1"/>
</dbReference>
<feature type="compositionally biased region" description="Acidic residues" evidence="1">
    <location>
        <begin position="231"/>
        <end position="253"/>
    </location>
</feature>
<feature type="compositionally biased region" description="Basic and acidic residues" evidence="1">
    <location>
        <begin position="35"/>
        <end position="45"/>
    </location>
</feature>
<keyword evidence="4" id="KW-1185">Reference proteome</keyword>
<dbReference type="InterPro" id="IPR050781">
    <property type="entry name" value="CWC22_splicing_factor"/>
</dbReference>
<dbReference type="GO" id="GO:0003723">
    <property type="term" value="F:RNA binding"/>
    <property type="evidence" value="ECO:0007669"/>
    <property type="project" value="InterPro"/>
</dbReference>
<feature type="region of interest" description="Disordered" evidence="1">
    <location>
        <begin position="204"/>
        <end position="304"/>
    </location>
</feature>
<dbReference type="SMART" id="SM00543">
    <property type="entry name" value="MIF4G"/>
    <property type="match status" value="1"/>
</dbReference>
<feature type="compositionally biased region" description="Basic and acidic residues" evidence="1">
    <location>
        <begin position="79"/>
        <end position="89"/>
    </location>
</feature>
<name>A0A6A6FYJ7_9PEZI</name>
<proteinExistence type="predicted"/>
<sequence>MSRHQVPASGGPKLPKAIADQVGASKSGRTSRAPTRKDLRKQDRQAKKKQNKQNQKQRSIRAKTARNGTTPRISQAQKENPRHTAVRDGSDDEQLPSDDDLIDGSDSEVFGDDDSDDAEEAVLPAPTSQKMSKTSRARLDQEDAEIAALERKLGIKKKGGKAALEDGLDDLLGEIDDAVAGESAGGKRKLQADEDWLKQKRRKLELPAEVEDDEFEGFSDEPLNGSSDIDGSGEESGSMDDEEESEADEEDLDVSQLSESSIPRPIKARENPYRAPITTTAEPSIAKYVPPSLRGTGSGSTQDESVVRLHRKIQGLVNRLSESNMLSILSSMDALYQDNARGHVTEGLINTLLALIADSASLTDTFITLHGGFIAGLYRIVGVDFGAQLLERVAQDLSILAGPGKADTVDKKQINLVSLLATLYTFSVISSTIIYDLLRHYISDLSETSTELLLRIVRTCGPQLRSDDPSALKDVVALISTKVSTMDKSQISVRQSFMVETITDLKNNKLKGGLGASATRAETITRMKKLLGTIKAHNTNRTSEPLRITLSDLQNADKKGKWWLE</sequence>
<gene>
    <name evidence="3" type="ORF">BDZ85DRAFT_299450</name>
</gene>
<dbReference type="OrthoDB" id="361797at2759"/>
<feature type="compositionally biased region" description="Acidic residues" evidence="1">
    <location>
        <begin position="90"/>
        <end position="120"/>
    </location>
</feature>
<feature type="domain" description="MIF4G" evidence="2">
    <location>
        <begin position="310"/>
        <end position="509"/>
    </location>
</feature>
<evidence type="ECO:0000259" key="2">
    <source>
        <dbReference type="SMART" id="SM00543"/>
    </source>
</evidence>
<dbReference type="Gene3D" id="1.25.40.180">
    <property type="match status" value="1"/>
</dbReference>
<dbReference type="PANTHER" id="PTHR18034:SF4">
    <property type="entry name" value="NUCLEOLAR MIF4G DOMAIN-CONTAINING PROTEIN 1"/>
    <property type="match status" value="1"/>
</dbReference>
<protein>
    <submittedName>
        <fullName evidence="3">Armadillo-type protein</fullName>
    </submittedName>
</protein>
<dbReference type="InterPro" id="IPR016024">
    <property type="entry name" value="ARM-type_fold"/>
</dbReference>
<dbReference type="Pfam" id="PF02854">
    <property type="entry name" value="MIF4G"/>
    <property type="match status" value="1"/>
</dbReference>
<dbReference type="AlphaFoldDB" id="A0A6A6FYJ7"/>
<evidence type="ECO:0000256" key="1">
    <source>
        <dbReference type="SAM" id="MobiDB-lite"/>
    </source>
</evidence>
<feature type="region of interest" description="Disordered" evidence="1">
    <location>
        <begin position="1"/>
        <end position="141"/>
    </location>
</feature>
<dbReference type="PANTHER" id="PTHR18034">
    <property type="entry name" value="CELL CYCLE CONTROL PROTEIN CWF22-RELATED"/>
    <property type="match status" value="1"/>
</dbReference>
<dbReference type="GO" id="GO:0042274">
    <property type="term" value="P:ribosomal small subunit biogenesis"/>
    <property type="evidence" value="ECO:0007669"/>
    <property type="project" value="TreeGrafter"/>
</dbReference>
<dbReference type="GO" id="GO:0005730">
    <property type="term" value="C:nucleolus"/>
    <property type="evidence" value="ECO:0007669"/>
    <property type="project" value="TreeGrafter"/>
</dbReference>
<feature type="compositionally biased region" description="Polar residues" evidence="1">
    <location>
        <begin position="66"/>
        <end position="78"/>
    </location>
</feature>
<dbReference type="Proteomes" id="UP000799538">
    <property type="component" value="Unassembled WGS sequence"/>
</dbReference>
<reference evidence="4" key="1">
    <citation type="journal article" date="2020" name="Stud. Mycol.">
        <title>101 Dothideomycetes genomes: A test case for predicting lifestyles and emergence of pathogens.</title>
        <authorList>
            <person name="Haridas S."/>
            <person name="Albert R."/>
            <person name="Binder M."/>
            <person name="Bloem J."/>
            <person name="LaButti K."/>
            <person name="Salamov A."/>
            <person name="Andreopoulos B."/>
            <person name="Baker S."/>
            <person name="Barry K."/>
            <person name="Bills G."/>
            <person name="Bluhm B."/>
            <person name="Cannon C."/>
            <person name="Castanera R."/>
            <person name="Culley D."/>
            <person name="Daum C."/>
            <person name="Ezra D."/>
            <person name="Gonzalez J."/>
            <person name="Henrissat B."/>
            <person name="Kuo A."/>
            <person name="Liang C."/>
            <person name="Lipzen A."/>
            <person name="Lutzoni F."/>
            <person name="Magnuson J."/>
            <person name="Mondo S."/>
            <person name="Nolan M."/>
            <person name="Ohm R."/>
            <person name="Pangilinan J."/>
            <person name="Park H.-J."/>
            <person name="Ramirez L."/>
            <person name="Alfaro M."/>
            <person name="Sun H."/>
            <person name="Tritt A."/>
            <person name="Yoshinaga Y."/>
            <person name="Zwiers L.-H."/>
            <person name="Turgeon B."/>
            <person name="Goodwin S."/>
            <person name="Spatafora J."/>
            <person name="Crous P."/>
            <person name="Grigoriev I."/>
        </authorList>
    </citation>
    <scope>NUCLEOTIDE SEQUENCE [LARGE SCALE GENOMIC DNA]</scope>
    <source>
        <strain evidence="4">CECT 20119</strain>
    </source>
</reference>
<evidence type="ECO:0000313" key="4">
    <source>
        <dbReference type="Proteomes" id="UP000799538"/>
    </source>
</evidence>
<accession>A0A6A6FYJ7</accession>
<dbReference type="EMBL" id="ML992537">
    <property type="protein sequence ID" value="KAF2218566.1"/>
    <property type="molecule type" value="Genomic_DNA"/>
</dbReference>
<dbReference type="InterPro" id="IPR003890">
    <property type="entry name" value="MIF4G-like_typ-3"/>
</dbReference>
<evidence type="ECO:0000313" key="3">
    <source>
        <dbReference type="EMBL" id="KAF2218566.1"/>
    </source>
</evidence>
<feature type="compositionally biased region" description="Acidic residues" evidence="1">
    <location>
        <begin position="208"/>
        <end position="219"/>
    </location>
</feature>
<organism evidence="3 4">
    <name type="scientific">Elsinoe ampelina</name>
    <dbReference type="NCBI Taxonomy" id="302913"/>
    <lineage>
        <taxon>Eukaryota</taxon>
        <taxon>Fungi</taxon>
        <taxon>Dikarya</taxon>
        <taxon>Ascomycota</taxon>
        <taxon>Pezizomycotina</taxon>
        <taxon>Dothideomycetes</taxon>
        <taxon>Dothideomycetidae</taxon>
        <taxon>Myriangiales</taxon>
        <taxon>Elsinoaceae</taxon>
        <taxon>Elsinoe</taxon>
    </lineage>
</organism>